<evidence type="ECO:0000256" key="1">
    <source>
        <dbReference type="ARBA" id="ARBA00022527"/>
    </source>
</evidence>
<dbReference type="PROSITE" id="PS50011">
    <property type="entry name" value="PROTEIN_KINASE_DOM"/>
    <property type="match status" value="1"/>
</dbReference>
<dbReference type="InterPro" id="IPR026906">
    <property type="entry name" value="LRR_5"/>
</dbReference>
<dbReference type="InterPro" id="IPR008271">
    <property type="entry name" value="Ser/Thr_kinase_AS"/>
</dbReference>
<dbReference type="PRINTS" id="PR00109">
    <property type="entry name" value="TYRKINASE"/>
</dbReference>
<reference evidence="6 7" key="1">
    <citation type="submission" date="2024-04" db="EMBL/GenBank/DDBJ databases">
        <title>Tritrichomonas musculus Genome.</title>
        <authorList>
            <person name="Alves-Ferreira E."/>
            <person name="Grigg M."/>
            <person name="Lorenzi H."/>
            <person name="Galac M."/>
        </authorList>
    </citation>
    <scope>NUCLEOTIDE SEQUENCE [LARGE SCALE GENOMIC DNA]</scope>
    <source>
        <strain evidence="6 7">EAF2021</strain>
    </source>
</reference>
<dbReference type="Pfam" id="PF13306">
    <property type="entry name" value="LRR_5"/>
    <property type="match status" value="1"/>
</dbReference>
<organism evidence="6 7">
    <name type="scientific">Tritrichomonas musculus</name>
    <dbReference type="NCBI Taxonomy" id="1915356"/>
    <lineage>
        <taxon>Eukaryota</taxon>
        <taxon>Metamonada</taxon>
        <taxon>Parabasalia</taxon>
        <taxon>Tritrichomonadida</taxon>
        <taxon>Tritrichomonadidae</taxon>
        <taxon>Tritrichomonas</taxon>
    </lineage>
</organism>
<dbReference type="EMBL" id="JAPFFF010000012">
    <property type="protein sequence ID" value="KAK8876325.1"/>
    <property type="molecule type" value="Genomic_DNA"/>
</dbReference>
<dbReference type="InterPro" id="IPR000719">
    <property type="entry name" value="Prot_kinase_dom"/>
</dbReference>
<keyword evidence="7" id="KW-1185">Reference proteome</keyword>
<dbReference type="InterPro" id="IPR017441">
    <property type="entry name" value="Protein_kinase_ATP_BS"/>
</dbReference>
<dbReference type="Pfam" id="PF00069">
    <property type="entry name" value="Pkinase"/>
    <property type="match status" value="1"/>
</dbReference>
<dbReference type="InterPro" id="IPR051681">
    <property type="entry name" value="Ser/Thr_Kinases-Pseudokinases"/>
</dbReference>
<dbReference type="Gene3D" id="3.40.50.12480">
    <property type="match status" value="2"/>
</dbReference>
<dbReference type="SUPFAM" id="SSF56112">
    <property type="entry name" value="Protein kinase-like (PK-like)"/>
    <property type="match status" value="1"/>
</dbReference>
<keyword evidence="3 4" id="KW-0067">ATP-binding</keyword>
<feature type="binding site" evidence="4">
    <location>
        <position position="38"/>
    </location>
    <ligand>
        <name>ATP</name>
        <dbReference type="ChEBI" id="CHEBI:30616"/>
    </ligand>
</feature>
<dbReference type="Gene3D" id="3.80.10.10">
    <property type="entry name" value="Ribonuclease Inhibitor"/>
    <property type="match status" value="2"/>
</dbReference>
<dbReference type="PANTHER" id="PTHR44329:SF140">
    <property type="entry name" value="INACTIVE PROTEIN TYROSINE KINASE PTKL"/>
    <property type="match status" value="1"/>
</dbReference>
<dbReference type="SUPFAM" id="SSF52058">
    <property type="entry name" value="L domain-like"/>
    <property type="match status" value="1"/>
</dbReference>
<feature type="domain" description="Protein kinase" evidence="5">
    <location>
        <begin position="9"/>
        <end position="283"/>
    </location>
</feature>
<dbReference type="InterPro" id="IPR011009">
    <property type="entry name" value="Kinase-like_dom_sf"/>
</dbReference>
<keyword evidence="1" id="KW-0808">Transferase</keyword>
<dbReference type="PANTHER" id="PTHR44329">
    <property type="entry name" value="SERINE/THREONINE-PROTEIN KINASE TNNI3K-RELATED"/>
    <property type="match status" value="1"/>
</dbReference>
<dbReference type="CDD" id="cd13999">
    <property type="entry name" value="STKc_MAP3K-like"/>
    <property type="match status" value="1"/>
</dbReference>
<evidence type="ECO:0000256" key="3">
    <source>
        <dbReference type="ARBA" id="ARBA00022840"/>
    </source>
</evidence>
<sequence length="702" mass="79482">MEESVLNNYELSFFLGKGEFGHVHNVIEKATGKVFAAKISKFKIDDYPDQFKINLSREVNIISKLDHPSILQFINYSPINFDKEPKPVIITEYLSNGSLERVIDLERRGFSLDCWDDTKKLIIIYGIASGMQYLHSHDIIHRDLKPANILLDDVLFPKIADFGLSKINRADQGDIALQSGEVIKGTFLYIAPEVFKSFQYTKACDVYAFAYILYEIITNIAPFKGYNPTQILTKAIHEKERPNFLFPIPDSYQKLIESCWADDPNERPTFDEIVHTLKTDPGFITEKIQQEDFLDYVEFIDSYHSSFDSNKHIKVCDFLESHKSSSFQKVEIQKIEANSINKSQKISQNTEDIFKQSSPDGKNIKINSSDIETLYSEGTLSTEDFLTKLKEYLAISIEIIYPTNNFESIFNIITRIKKQNFPSMKVTIIFTGLKKINSKFENNEIINCVVIRSDVEEIGYKAFNRCNSLEEVVIPDSVTSIGFQAFNCCSSLKNFNLPDDIDTIDEYAFSECNSLTEVTIPGSVEELEEGLFMNCKLLQKVTIPETVDTFGDQVFFNCESLTEVNIPSSLTEISDSAFSGCSALKSIKIPDSVTSIKKEAFFSCEALREVVIPNSVTEIDDSAFSNCLSLRKLTISNSVTSIGEEAFWGCENLKEIYVPSSIESIGENAFKFCLKLKKISIPSAFGSIDNLGIDEDTKIIRY</sequence>
<dbReference type="Proteomes" id="UP001470230">
    <property type="component" value="Unassembled WGS sequence"/>
</dbReference>
<evidence type="ECO:0000256" key="4">
    <source>
        <dbReference type="PROSITE-ProRule" id="PRU10141"/>
    </source>
</evidence>
<evidence type="ECO:0000259" key="5">
    <source>
        <dbReference type="PROSITE" id="PS50011"/>
    </source>
</evidence>
<keyword evidence="1" id="KW-0418">Kinase</keyword>
<keyword evidence="2 4" id="KW-0547">Nucleotide-binding</keyword>
<evidence type="ECO:0000313" key="6">
    <source>
        <dbReference type="EMBL" id="KAK8876325.1"/>
    </source>
</evidence>
<accession>A0ABR2JGS6</accession>
<dbReference type="Gene3D" id="1.10.510.10">
    <property type="entry name" value="Transferase(Phosphotransferase) domain 1"/>
    <property type="match status" value="1"/>
</dbReference>
<protein>
    <recommendedName>
        <fullName evidence="5">Protein kinase domain-containing protein</fullName>
    </recommendedName>
</protein>
<keyword evidence="1" id="KW-0723">Serine/threonine-protein kinase</keyword>
<dbReference type="SMART" id="SM00220">
    <property type="entry name" value="S_TKc"/>
    <property type="match status" value="1"/>
</dbReference>
<gene>
    <name evidence="6" type="ORF">M9Y10_006523</name>
</gene>
<proteinExistence type="predicted"/>
<comment type="caution">
    <text evidence="6">The sequence shown here is derived from an EMBL/GenBank/DDBJ whole genome shotgun (WGS) entry which is preliminary data.</text>
</comment>
<name>A0ABR2JGS6_9EUKA</name>
<dbReference type="PROSITE" id="PS00107">
    <property type="entry name" value="PROTEIN_KINASE_ATP"/>
    <property type="match status" value="1"/>
</dbReference>
<dbReference type="InterPro" id="IPR001245">
    <property type="entry name" value="Ser-Thr/Tyr_kinase_cat_dom"/>
</dbReference>
<dbReference type="InterPro" id="IPR032675">
    <property type="entry name" value="LRR_dom_sf"/>
</dbReference>
<evidence type="ECO:0000256" key="2">
    <source>
        <dbReference type="ARBA" id="ARBA00022741"/>
    </source>
</evidence>
<dbReference type="PROSITE" id="PS00108">
    <property type="entry name" value="PROTEIN_KINASE_ST"/>
    <property type="match status" value="1"/>
</dbReference>
<evidence type="ECO:0000313" key="7">
    <source>
        <dbReference type="Proteomes" id="UP001470230"/>
    </source>
</evidence>